<gene>
    <name evidence="2" type="ORF">HG542_20700</name>
</gene>
<dbReference type="RefSeq" id="WP_171083587.1">
    <property type="nucleotide sequence ID" value="NZ_BNBU01000011.1"/>
</dbReference>
<accession>A0A7Y7B6R8</accession>
<evidence type="ECO:0000313" key="3">
    <source>
        <dbReference type="Proteomes" id="UP000587462"/>
    </source>
</evidence>
<comment type="caution">
    <text evidence="2">The sequence shown here is derived from an EMBL/GenBank/DDBJ whole genome shotgun (WGS) entry which is preliminary data.</text>
</comment>
<evidence type="ECO:0000256" key="1">
    <source>
        <dbReference type="SAM" id="MobiDB-lite"/>
    </source>
</evidence>
<protein>
    <submittedName>
        <fullName evidence="2">Uncharacterized protein</fullName>
    </submittedName>
</protein>
<sequence>MRGPDAHPGKYPPHPPAEKRAAAAEAAGIDLIEDAAEHLPDLAEAAAKADARKKAAAPYVDRACAELFRHQGWKLDQLGEATNRHPENIRKRIKALTK</sequence>
<evidence type="ECO:0000313" key="2">
    <source>
        <dbReference type="EMBL" id="NVK80061.1"/>
    </source>
</evidence>
<dbReference type="AlphaFoldDB" id="A0A7Y7B6R8"/>
<dbReference type="Proteomes" id="UP000587462">
    <property type="component" value="Unassembled WGS sequence"/>
</dbReference>
<dbReference type="EMBL" id="JABBXF010000046">
    <property type="protein sequence ID" value="NVK80061.1"/>
    <property type="molecule type" value="Genomic_DNA"/>
</dbReference>
<name>A0A7Y7B6R8_STRMO</name>
<organism evidence="2 3">
    <name type="scientific">Streptomyces morookaense</name>
    <name type="common">Streptoverticillium morookaense</name>
    <dbReference type="NCBI Taxonomy" id="1970"/>
    <lineage>
        <taxon>Bacteria</taxon>
        <taxon>Bacillati</taxon>
        <taxon>Actinomycetota</taxon>
        <taxon>Actinomycetes</taxon>
        <taxon>Kitasatosporales</taxon>
        <taxon>Streptomycetaceae</taxon>
        <taxon>Streptomyces</taxon>
    </lineage>
</organism>
<keyword evidence="3" id="KW-1185">Reference proteome</keyword>
<reference evidence="2 3" key="1">
    <citation type="submission" date="2020-04" db="EMBL/GenBank/DDBJ databases">
        <title>Draft Genome Sequence of Streptomyces morookaense DSM 40503, an 8-azaguanine-producing strain.</title>
        <authorList>
            <person name="Qi J."/>
            <person name="Gao J.-M."/>
        </authorList>
    </citation>
    <scope>NUCLEOTIDE SEQUENCE [LARGE SCALE GENOMIC DNA]</scope>
    <source>
        <strain evidence="2 3">DSM 40503</strain>
    </source>
</reference>
<feature type="region of interest" description="Disordered" evidence="1">
    <location>
        <begin position="1"/>
        <end position="24"/>
    </location>
</feature>
<proteinExistence type="predicted"/>